<dbReference type="EMBL" id="BT145431">
    <property type="protein sequence ID" value="AFK45225.1"/>
    <property type="molecule type" value="mRNA"/>
</dbReference>
<proteinExistence type="evidence at transcript level"/>
<reference evidence="1" key="1">
    <citation type="submission" date="2012-05" db="EMBL/GenBank/DDBJ databases">
        <authorList>
            <person name="Krishnakumar V."/>
            <person name="Cheung F."/>
            <person name="Xiao Y."/>
            <person name="Chan A."/>
            <person name="Moskal W.A."/>
            <person name="Town C.D."/>
        </authorList>
    </citation>
    <scope>NUCLEOTIDE SEQUENCE</scope>
</reference>
<accession>I3SY83</accession>
<dbReference type="AlphaFoldDB" id="I3SY83"/>
<sequence length="69" mass="7991">MQTKPIQRRIESKGFGVISEISDFDVSVVVKLEVHRVHGSATFFPQLFFHGFHCQLKREADVRVESFEI</sequence>
<protein>
    <submittedName>
        <fullName evidence="1">Uncharacterized protein</fullName>
    </submittedName>
</protein>
<name>I3SY83_LOTJA</name>
<evidence type="ECO:0000313" key="1">
    <source>
        <dbReference type="EMBL" id="AFK45225.1"/>
    </source>
</evidence>
<organism evidence="1">
    <name type="scientific">Lotus japonicus</name>
    <name type="common">Lotus corniculatus var. japonicus</name>
    <dbReference type="NCBI Taxonomy" id="34305"/>
    <lineage>
        <taxon>Eukaryota</taxon>
        <taxon>Viridiplantae</taxon>
        <taxon>Streptophyta</taxon>
        <taxon>Embryophyta</taxon>
        <taxon>Tracheophyta</taxon>
        <taxon>Spermatophyta</taxon>
        <taxon>Magnoliopsida</taxon>
        <taxon>eudicotyledons</taxon>
        <taxon>Gunneridae</taxon>
        <taxon>Pentapetalae</taxon>
        <taxon>rosids</taxon>
        <taxon>fabids</taxon>
        <taxon>Fabales</taxon>
        <taxon>Fabaceae</taxon>
        <taxon>Papilionoideae</taxon>
        <taxon>50 kb inversion clade</taxon>
        <taxon>NPAAA clade</taxon>
        <taxon>Hologalegina</taxon>
        <taxon>robinioid clade</taxon>
        <taxon>Loteae</taxon>
        <taxon>Lotus</taxon>
    </lineage>
</organism>